<dbReference type="SUPFAM" id="SSF53092">
    <property type="entry name" value="Creatinase/prolidase N-terminal domain"/>
    <property type="match status" value="1"/>
</dbReference>
<dbReference type="KEGG" id="dbc:MFMK1_002956"/>
<dbReference type="AlphaFoldDB" id="A0AAU0UP76"/>
<evidence type="ECO:0000256" key="3">
    <source>
        <dbReference type="ARBA" id="ARBA00022801"/>
    </source>
</evidence>
<dbReference type="InterPro" id="IPR029149">
    <property type="entry name" value="Creatin/AminoP/Spt16_N"/>
</dbReference>
<dbReference type="PROSITE" id="PS00491">
    <property type="entry name" value="PROLINE_PEPTIDASE"/>
    <property type="match status" value="1"/>
</dbReference>
<dbReference type="Proteomes" id="UP001329915">
    <property type="component" value="Chromosome"/>
</dbReference>
<evidence type="ECO:0000259" key="4">
    <source>
        <dbReference type="Pfam" id="PF00557"/>
    </source>
</evidence>
<dbReference type="InterPro" id="IPR000994">
    <property type="entry name" value="Pept_M24"/>
</dbReference>
<keyword evidence="6" id="KW-0031">Aminopeptidase</keyword>
<evidence type="ECO:0000313" key="6">
    <source>
        <dbReference type="EMBL" id="WRO23108.1"/>
    </source>
</evidence>
<keyword evidence="6" id="KW-0645">Protease</keyword>
<dbReference type="InterPro" id="IPR000587">
    <property type="entry name" value="Creatinase_N"/>
</dbReference>
<dbReference type="EMBL" id="CP121694">
    <property type="protein sequence ID" value="WRO23108.1"/>
    <property type="molecule type" value="Genomic_DNA"/>
</dbReference>
<evidence type="ECO:0000256" key="1">
    <source>
        <dbReference type="ARBA" id="ARBA00008766"/>
    </source>
</evidence>
<dbReference type="InterPro" id="IPR050659">
    <property type="entry name" value="Peptidase_M24B"/>
</dbReference>
<comment type="similarity">
    <text evidence="1">Belongs to the peptidase M24B family.</text>
</comment>
<keyword evidence="3" id="KW-0378">Hydrolase</keyword>
<feature type="domain" description="Peptidase M24" evidence="4">
    <location>
        <begin position="136"/>
        <end position="338"/>
    </location>
</feature>
<dbReference type="InterPro" id="IPR001131">
    <property type="entry name" value="Peptidase_M24B_aminopep-P_CS"/>
</dbReference>
<dbReference type="RefSeq" id="WP_366922494.1">
    <property type="nucleotide sequence ID" value="NZ_CP121694.1"/>
</dbReference>
<evidence type="ECO:0000259" key="5">
    <source>
        <dbReference type="Pfam" id="PF01321"/>
    </source>
</evidence>
<dbReference type="Pfam" id="PF01321">
    <property type="entry name" value="Creatinase_N"/>
    <property type="match status" value="1"/>
</dbReference>
<dbReference type="Gene3D" id="3.40.350.10">
    <property type="entry name" value="Creatinase/prolidase N-terminal domain"/>
    <property type="match status" value="1"/>
</dbReference>
<dbReference type="SUPFAM" id="SSF55920">
    <property type="entry name" value="Creatinase/aminopeptidase"/>
    <property type="match status" value="1"/>
</dbReference>
<organism evidence="6 7">
    <name type="scientific">Metallumcola ferriviriculae</name>
    <dbReference type="NCBI Taxonomy" id="3039180"/>
    <lineage>
        <taxon>Bacteria</taxon>
        <taxon>Bacillati</taxon>
        <taxon>Bacillota</taxon>
        <taxon>Clostridia</taxon>
        <taxon>Neomoorellales</taxon>
        <taxon>Desulfitibacteraceae</taxon>
        <taxon>Metallumcola</taxon>
    </lineage>
</organism>
<keyword evidence="7" id="KW-1185">Reference proteome</keyword>
<dbReference type="Gene3D" id="3.90.230.10">
    <property type="entry name" value="Creatinase/methionine aminopeptidase superfamily"/>
    <property type="match status" value="1"/>
</dbReference>
<evidence type="ECO:0000313" key="7">
    <source>
        <dbReference type="Proteomes" id="UP001329915"/>
    </source>
</evidence>
<reference evidence="6 7" key="1">
    <citation type="submission" date="2023-04" db="EMBL/GenBank/DDBJ databases">
        <authorList>
            <person name="Hsu D."/>
        </authorList>
    </citation>
    <scope>NUCLEOTIDE SEQUENCE [LARGE SCALE GENOMIC DNA]</scope>
    <source>
        <strain evidence="6 7">MK1</strain>
    </source>
</reference>
<dbReference type="InterPro" id="IPR001714">
    <property type="entry name" value="Pept_M24_MAP"/>
</dbReference>
<dbReference type="PANTHER" id="PTHR46112">
    <property type="entry name" value="AMINOPEPTIDASE"/>
    <property type="match status" value="1"/>
</dbReference>
<dbReference type="FunFam" id="3.90.230.10:FF:000014">
    <property type="entry name" value="Aminopeptidase P family protein"/>
    <property type="match status" value="1"/>
</dbReference>
<protein>
    <submittedName>
        <fullName evidence="6">Aminopeptidase P family protein</fullName>
    </submittedName>
</protein>
<dbReference type="InterPro" id="IPR036005">
    <property type="entry name" value="Creatinase/aminopeptidase-like"/>
</dbReference>
<dbReference type="GO" id="GO:0046872">
    <property type="term" value="F:metal ion binding"/>
    <property type="evidence" value="ECO:0007669"/>
    <property type="project" value="UniProtKB-KW"/>
</dbReference>
<name>A0AAU0UP76_9FIRM</name>
<sequence>MKQRIERIQQKLKDNRIEAFLVTNGTNRRYLSGFTGTAGIILITVRQAFLIVDFRYTDQAGQQAQHLEVRQHGHDRLQYLADLLGKLKINKLAFEEKDVTYQEYREFGDKLAVDLQPVQGWVEELRRVKDEDELACLKRAIAIADEGFRHITSEVLAPSKSEQEVALELEFYMRRHGASGPAFDFIVASGFRGALPHGVASEKFIQAGDLVVIDFGAVYQGYHSDITRSVAVAGTDAKQEEIYDIVLEAQLAAINALKPGLTGAEVDAVARKVIGDAGYADYFGHGLGHGVGLDIHEGPRLAPKSDVVLEPGMVVTVEPGIYLPEWGGVRIEDIVLVTSQGCEILTGSTKHFLNL</sequence>
<evidence type="ECO:0000256" key="2">
    <source>
        <dbReference type="ARBA" id="ARBA00022723"/>
    </source>
</evidence>
<feature type="domain" description="Creatinase N-terminal" evidence="5">
    <location>
        <begin position="4"/>
        <end position="128"/>
    </location>
</feature>
<proteinExistence type="inferred from homology"/>
<accession>A0AAU0UP76</accession>
<keyword evidence="2" id="KW-0479">Metal-binding</keyword>
<dbReference type="GO" id="GO:0004177">
    <property type="term" value="F:aminopeptidase activity"/>
    <property type="evidence" value="ECO:0007669"/>
    <property type="project" value="UniProtKB-KW"/>
</dbReference>
<gene>
    <name evidence="6" type="ORF">MFMK1_002956</name>
</gene>
<dbReference type="GO" id="GO:0008235">
    <property type="term" value="F:metalloexopeptidase activity"/>
    <property type="evidence" value="ECO:0007669"/>
    <property type="project" value="UniProtKB-ARBA"/>
</dbReference>
<dbReference type="PANTHER" id="PTHR46112:SF3">
    <property type="entry name" value="AMINOPEPTIDASE YPDF"/>
    <property type="match status" value="1"/>
</dbReference>
<dbReference type="PRINTS" id="PR00599">
    <property type="entry name" value="MAPEPTIDASE"/>
</dbReference>
<dbReference type="Pfam" id="PF00557">
    <property type="entry name" value="Peptidase_M24"/>
    <property type="match status" value="1"/>
</dbReference>
<dbReference type="CDD" id="cd01092">
    <property type="entry name" value="APP-like"/>
    <property type="match status" value="1"/>
</dbReference>